<dbReference type="Pfam" id="PF18728">
    <property type="entry name" value="HEPN_AbiV"/>
    <property type="match status" value="1"/>
</dbReference>
<evidence type="ECO:0000313" key="1">
    <source>
        <dbReference type="EMBL" id="OOY12134.1"/>
    </source>
</evidence>
<dbReference type="EMBL" id="MPZS01000002">
    <property type="protein sequence ID" value="OOY12134.1"/>
    <property type="molecule type" value="Genomic_DNA"/>
</dbReference>
<sequence>MGSQQLPKLTPTLLRLYSEGALHNADELLNEATILRDHDHMARAYFLGVACVEEVGKALLAFDAQNRNLTDPAVCARLKKSMENHGAKINYALSTWALSSPDTRGALQVALDLIFHVKQGREPSMYSELRTDPDRVQTPREVVRDGAARDCVRLAENCLAYARRHMIDKTPAKFTTAQDRLFTMKSAKFREMLKKEDFWWYYISRLEAGQQDIAEAVLGYERDHIETGTLFRTVP</sequence>
<evidence type="ECO:0008006" key="3">
    <source>
        <dbReference type="Google" id="ProtNLM"/>
    </source>
</evidence>
<proteinExistence type="predicted"/>
<organism evidence="1 2">
    <name type="scientific">Thioclava marina</name>
    <dbReference type="NCBI Taxonomy" id="1915077"/>
    <lineage>
        <taxon>Bacteria</taxon>
        <taxon>Pseudomonadati</taxon>
        <taxon>Pseudomonadota</taxon>
        <taxon>Alphaproteobacteria</taxon>
        <taxon>Rhodobacterales</taxon>
        <taxon>Paracoccaceae</taxon>
        <taxon>Thioclava</taxon>
    </lineage>
</organism>
<reference evidence="1 2" key="1">
    <citation type="submission" date="2016-11" db="EMBL/GenBank/DDBJ databases">
        <title>A multilocus sequence analysis scheme for characterization of bacteria in the genus Thioclava.</title>
        <authorList>
            <person name="Liu Y."/>
            <person name="Shao Z."/>
        </authorList>
    </citation>
    <scope>NUCLEOTIDE SEQUENCE [LARGE SCALE GENOMIC DNA]</scope>
    <source>
        <strain evidence="1 2">11.10-0-13</strain>
    </source>
</reference>
<dbReference type="InterPro" id="IPR030987">
    <property type="entry name" value="AbiV"/>
</dbReference>
<gene>
    <name evidence="1" type="ORF">BMG00_13880</name>
</gene>
<keyword evidence="2" id="KW-1185">Reference proteome</keyword>
<dbReference type="NCBIfam" id="TIGR04498">
    <property type="entry name" value="AbiV_defense"/>
    <property type="match status" value="1"/>
</dbReference>
<dbReference type="Proteomes" id="UP000242224">
    <property type="component" value="Unassembled WGS sequence"/>
</dbReference>
<comment type="caution">
    <text evidence="1">The sequence shown here is derived from an EMBL/GenBank/DDBJ whole genome shotgun (WGS) entry which is preliminary data.</text>
</comment>
<accession>A0ABX3MKT5</accession>
<evidence type="ECO:0000313" key="2">
    <source>
        <dbReference type="Proteomes" id="UP000242224"/>
    </source>
</evidence>
<name>A0ABX3MKT5_9RHOB</name>
<dbReference type="RefSeq" id="WP_158521739.1">
    <property type="nucleotide sequence ID" value="NZ_MPZS01000002.1"/>
</dbReference>
<protein>
    <recommendedName>
        <fullName evidence="3">AbiV family abortive infection protein</fullName>
    </recommendedName>
</protein>